<keyword evidence="2" id="KW-0812">Transmembrane</keyword>
<dbReference type="GO" id="GO:0005793">
    <property type="term" value="C:endoplasmic reticulum-Golgi intermediate compartment"/>
    <property type="evidence" value="ECO:0007669"/>
    <property type="project" value="TreeGrafter"/>
</dbReference>
<dbReference type="InterPro" id="IPR057279">
    <property type="entry name" value="MGAT4"/>
</dbReference>
<evidence type="ECO:0000313" key="5">
    <source>
        <dbReference type="Proteomes" id="UP000235965"/>
    </source>
</evidence>
<reference evidence="4 5" key="1">
    <citation type="submission" date="2017-12" db="EMBL/GenBank/DDBJ databases">
        <title>Hemimetabolous genomes reveal molecular basis of termite eusociality.</title>
        <authorList>
            <person name="Harrison M.C."/>
            <person name="Jongepier E."/>
            <person name="Robertson H.M."/>
            <person name="Arning N."/>
            <person name="Bitard-Feildel T."/>
            <person name="Chao H."/>
            <person name="Childers C.P."/>
            <person name="Dinh H."/>
            <person name="Doddapaneni H."/>
            <person name="Dugan S."/>
            <person name="Gowin J."/>
            <person name="Greiner C."/>
            <person name="Han Y."/>
            <person name="Hu H."/>
            <person name="Hughes D.S.T."/>
            <person name="Huylmans A.-K."/>
            <person name="Kemena C."/>
            <person name="Kremer L.P.M."/>
            <person name="Lee S.L."/>
            <person name="Lopez-Ezquerra A."/>
            <person name="Mallet L."/>
            <person name="Monroy-Kuhn J.M."/>
            <person name="Moser A."/>
            <person name="Murali S.C."/>
            <person name="Muzny D.M."/>
            <person name="Otani S."/>
            <person name="Piulachs M.-D."/>
            <person name="Poelchau M."/>
            <person name="Qu J."/>
            <person name="Schaub F."/>
            <person name="Wada-Katsumata A."/>
            <person name="Worley K.C."/>
            <person name="Xie Q."/>
            <person name="Ylla G."/>
            <person name="Poulsen M."/>
            <person name="Gibbs R.A."/>
            <person name="Schal C."/>
            <person name="Richards S."/>
            <person name="Belles X."/>
            <person name="Korb J."/>
            <person name="Bornberg-Bauer E."/>
        </authorList>
    </citation>
    <scope>NUCLEOTIDE SEQUENCE [LARGE SCALE GENOMIC DNA]</scope>
    <source>
        <tissue evidence="4">Whole body</tissue>
    </source>
</reference>
<dbReference type="PANTHER" id="PTHR12062">
    <property type="entry name" value="N-ACETYLGLUCOSAMINYLTRANSFERASE VI"/>
    <property type="match status" value="1"/>
</dbReference>
<keyword evidence="1" id="KW-0175">Coiled coil</keyword>
<dbReference type="InterPro" id="IPR006759">
    <property type="entry name" value="Glyco_transf_54"/>
</dbReference>
<accession>A0A2J7R877</accession>
<evidence type="ECO:0000313" key="4">
    <source>
        <dbReference type="EMBL" id="PNF37034.1"/>
    </source>
</evidence>
<keyword evidence="2" id="KW-0472">Membrane</keyword>
<evidence type="ECO:0000256" key="1">
    <source>
        <dbReference type="SAM" id="Coils"/>
    </source>
</evidence>
<dbReference type="PANTHER" id="PTHR12062:SF9">
    <property type="entry name" value="ALPHA-1,3-MANNOSYL-GLYCOPROTEIN 4-BETA-N-ACETYLGLUCOSAMINYLTRANSFERASE A, ISOFORM A"/>
    <property type="match status" value="1"/>
</dbReference>
<sequence length="227" mass="25365">MLLSLPVASLRRRNGLLALVIVVFVPCSVLVLISGPDLSQEQALVQRLAELQAKLQRLESMHQARQEEVHILSQHLGTLLAAEGNSSFVYLPLNPEVRVLLRNLTGVQRGDSTQLLRPPSVYHFLPHLLQNPSSLRPAYCLSRGRTGVSVVLGIPTVKREVQSYLLATLQNLIDSMNEEEAADSLIVIFIAEVPNFELKSLDFLSFIFYKFLCDTLVIRCAVLLHLF</sequence>
<keyword evidence="5" id="KW-1185">Reference proteome</keyword>
<feature type="domain" description="MGAT4 conserved region" evidence="3">
    <location>
        <begin position="119"/>
        <end position="193"/>
    </location>
</feature>
<dbReference type="AlphaFoldDB" id="A0A2J7R877"/>
<protein>
    <recommendedName>
        <fullName evidence="3">MGAT4 conserved region domain-containing protein</fullName>
    </recommendedName>
</protein>
<dbReference type="GO" id="GO:0008375">
    <property type="term" value="F:acetylglucosaminyltransferase activity"/>
    <property type="evidence" value="ECO:0007669"/>
    <property type="project" value="TreeGrafter"/>
</dbReference>
<dbReference type="GO" id="GO:0006487">
    <property type="term" value="P:protein N-linked glycosylation"/>
    <property type="evidence" value="ECO:0007669"/>
    <property type="project" value="TreeGrafter"/>
</dbReference>
<comment type="caution">
    <text evidence="4">The sequence shown here is derived from an EMBL/GenBank/DDBJ whole genome shotgun (WGS) entry which is preliminary data.</text>
</comment>
<gene>
    <name evidence="4" type="ORF">B7P43_G08024</name>
</gene>
<organism evidence="4 5">
    <name type="scientific">Cryptotermes secundus</name>
    <dbReference type="NCBI Taxonomy" id="105785"/>
    <lineage>
        <taxon>Eukaryota</taxon>
        <taxon>Metazoa</taxon>
        <taxon>Ecdysozoa</taxon>
        <taxon>Arthropoda</taxon>
        <taxon>Hexapoda</taxon>
        <taxon>Insecta</taxon>
        <taxon>Pterygota</taxon>
        <taxon>Neoptera</taxon>
        <taxon>Polyneoptera</taxon>
        <taxon>Dictyoptera</taxon>
        <taxon>Blattodea</taxon>
        <taxon>Blattoidea</taxon>
        <taxon>Termitoidae</taxon>
        <taxon>Kalotermitidae</taxon>
        <taxon>Cryptotermitinae</taxon>
        <taxon>Cryptotermes</taxon>
    </lineage>
</organism>
<dbReference type="Proteomes" id="UP000235965">
    <property type="component" value="Unassembled WGS sequence"/>
</dbReference>
<dbReference type="EMBL" id="NEVH01006723">
    <property type="protein sequence ID" value="PNF37034.1"/>
    <property type="molecule type" value="Genomic_DNA"/>
</dbReference>
<proteinExistence type="predicted"/>
<dbReference type="GO" id="GO:0005783">
    <property type="term" value="C:endoplasmic reticulum"/>
    <property type="evidence" value="ECO:0007669"/>
    <property type="project" value="TreeGrafter"/>
</dbReference>
<dbReference type="OrthoDB" id="2016523at2759"/>
<keyword evidence="2" id="KW-1133">Transmembrane helix</keyword>
<feature type="transmembrane region" description="Helical" evidence="2">
    <location>
        <begin position="16"/>
        <end position="35"/>
    </location>
</feature>
<evidence type="ECO:0000256" key="2">
    <source>
        <dbReference type="SAM" id="Phobius"/>
    </source>
</evidence>
<dbReference type="GO" id="GO:0005795">
    <property type="term" value="C:Golgi stack"/>
    <property type="evidence" value="ECO:0007669"/>
    <property type="project" value="TreeGrafter"/>
</dbReference>
<evidence type="ECO:0000259" key="3">
    <source>
        <dbReference type="Pfam" id="PF04666"/>
    </source>
</evidence>
<name>A0A2J7R877_9NEOP</name>
<feature type="coiled-coil region" evidence="1">
    <location>
        <begin position="41"/>
        <end position="68"/>
    </location>
</feature>
<dbReference type="Pfam" id="PF04666">
    <property type="entry name" value="MGAT4_cons"/>
    <property type="match status" value="1"/>
</dbReference>